<evidence type="ECO:0000256" key="3">
    <source>
        <dbReference type="ARBA" id="ARBA00022475"/>
    </source>
</evidence>
<feature type="transmembrane region" description="Helical" evidence="7">
    <location>
        <begin position="152"/>
        <end position="175"/>
    </location>
</feature>
<keyword evidence="4 7" id="KW-0812">Transmembrane</keyword>
<dbReference type="InterPro" id="IPR020846">
    <property type="entry name" value="MFS_dom"/>
</dbReference>
<dbReference type="Pfam" id="PF07690">
    <property type="entry name" value="MFS_1"/>
    <property type="match status" value="1"/>
</dbReference>
<evidence type="ECO:0000259" key="8">
    <source>
        <dbReference type="PROSITE" id="PS50850"/>
    </source>
</evidence>
<feature type="transmembrane region" description="Helical" evidence="7">
    <location>
        <begin position="353"/>
        <end position="370"/>
    </location>
</feature>
<protein>
    <submittedName>
        <fullName evidence="9">MFS transporter</fullName>
    </submittedName>
</protein>
<organism evidence="9 10">
    <name type="scientific">Rhodococcus olei</name>
    <dbReference type="NCBI Taxonomy" id="2161675"/>
    <lineage>
        <taxon>Bacteria</taxon>
        <taxon>Bacillati</taxon>
        <taxon>Actinomycetota</taxon>
        <taxon>Actinomycetes</taxon>
        <taxon>Mycobacteriales</taxon>
        <taxon>Nocardiaceae</taxon>
        <taxon>Rhodococcus</taxon>
    </lineage>
</organism>
<dbReference type="PRINTS" id="PR01036">
    <property type="entry name" value="TCRTETB"/>
</dbReference>
<feature type="transmembrane region" description="Helical" evidence="7">
    <location>
        <begin position="292"/>
        <end position="317"/>
    </location>
</feature>
<evidence type="ECO:0000256" key="2">
    <source>
        <dbReference type="ARBA" id="ARBA00022448"/>
    </source>
</evidence>
<feature type="transmembrane region" description="Helical" evidence="7">
    <location>
        <begin position="219"/>
        <end position="237"/>
    </location>
</feature>
<evidence type="ECO:0000256" key="6">
    <source>
        <dbReference type="ARBA" id="ARBA00023136"/>
    </source>
</evidence>
<evidence type="ECO:0000256" key="5">
    <source>
        <dbReference type="ARBA" id="ARBA00022989"/>
    </source>
</evidence>
<dbReference type="PANTHER" id="PTHR42718">
    <property type="entry name" value="MAJOR FACILITATOR SUPERFAMILY MULTIDRUG TRANSPORTER MFSC"/>
    <property type="match status" value="1"/>
</dbReference>
<dbReference type="NCBIfam" id="TIGR00711">
    <property type="entry name" value="efflux_EmrB"/>
    <property type="match status" value="1"/>
</dbReference>
<keyword evidence="5 7" id="KW-1133">Transmembrane helix</keyword>
<feature type="transmembrane region" description="Helical" evidence="7">
    <location>
        <begin position="119"/>
        <end position="140"/>
    </location>
</feature>
<feature type="transmembrane region" description="Helical" evidence="7">
    <location>
        <begin position="420"/>
        <end position="444"/>
    </location>
</feature>
<reference evidence="10" key="1">
    <citation type="journal article" date="2019" name="Int. J. Syst. Evol. Microbiol.">
        <title>The Global Catalogue of Microorganisms (GCM) 10K type strain sequencing project: providing services to taxonomists for standard genome sequencing and annotation.</title>
        <authorList>
            <consortium name="The Broad Institute Genomics Platform"/>
            <consortium name="The Broad Institute Genome Sequencing Center for Infectious Disease"/>
            <person name="Wu L."/>
            <person name="Ma J."/>
        </authorList>
    </citation>
    <scope>NUCLEOTIDE SEQUENCE [LARGE SCALE GENOMIC DNA]</scope>
    <source>
        <strain evidence="10">JCM 32206</strain>
    </source>
</reference>
<feature type="transmembrane region" description="Helical" evidence="7">
    <location>
        <begin position="61"/>
        <end position="82"/>
    </location>
</feature>
<dbReference type="Gene3D" id="1.20.1250.20">
    <property type="entry name" value="MFS general substrate transporter like domains"/>
    <property type="match status" value="1"/>
</dbReference>
<keyword evidence="3" id="KW-1003">Cell membrane</keyword>
<dbReference type="SUPFAM" id="SSF103473">
    <property type="entry name" value="MFS general substrate transporter"/>
    <property type="match status" value="1"/>
</dbReference>
<evidence type="ECO:0000256" key="1">
    <source>
        <dbReference type="ARBA" id="ARBA00004651"/>
    </source>
</evidence>
<keyword evidence="2" id="KW-0813">Transport</keyword>
<dbReference type="RefSeq" id="WP_345341704.1">
    <property type="nucleotide sequence ID" value="NZ_BAABFB010000015.1"/>
</dbReference>
<feature type="transmembrane region" description="Helical" evidence="7">
    <location>
        <begin position="329"/>
        <end position="346"/>
    </location>
</feature>
<dbReference type="EMBL" id="BAABFB010000015">
    <property type="protein sequence ID" value="GAA4472419.1"/>
    <property type="molecule type" value="Genomic_DNA"/>
</dbReference>
<dbReference type="InterPro" id="IPR011701">
    <property type="entry name" value="MFS"/>
</dbReference>
<sequence>MSIVQPGVAPPENRAAPDEQSGWAPWLGLAASLAAVFMQLLDSTIVNVALPSIAADLGASASQQLMTVSGYVLAFACTLITAARLGDLYGRRRVFLTAMALFVTASVACGAAVGPVWLIAARMVQGLAAGAMSAQTFALISGSFPPSRHGRVFGIYSATMASATMAGPLLGGLLIHWDLFGWGWRLIFYVNVPLGLAALTVGWLHLIDARPPGVRRLDPIGAVLSTVGLFLLIFPLIEGRERGWPPVLVAMAVASVPVLAAFVLHERRLGGRGGDPVLPLGLFADRAFTRGALLAFAFFGTMSSLVFTVALTLQYGLGFSPLRAGLTTMPWAVGTAVAAALSATVVRRIGNLVLPLGMALFAVSLVALSFEMPALGADPSPWAFVVPLLVGGSGLGLFLAPLQAAILATVRPANVGAASGLLPTVQQVGNVLGLAAIGAVFFALVDDRIDAGSVTAYLHAQQRVLWGIAALALVLGAAALGLPRRNRT</sequence>
<feature type="transmembrane region" description="Helical" evidence="7">
    <location>
        <begin position="94"/>
        <end position="113"/>
    </location>
</feature>
<feature type="transmembrane region" description="Helical" evidence="7">
    <location>
        <begin position="187"/>
        <end position="207"/>
    </location>
</feature>
<dbReference type="CDD" id="cd17321">
    <property type="entry name" value="MFS_MMR_MDR_like"/>
    <property type="match status" value="1"/>
</dbReference>
<dbReference type="InterPro" id="IPR036259">
    <property type="entry name" value="MFS_trans_sf"/>
</dbReference>
<proteinExistence type="predicted"/>
<dbReference type="InterPro" id="IPR004638">
    <property type="entry name" value="EmrB-like"/>
</dbReference>
<evidence type="ECO:0000313" key="10">
    <source>
        <dbReference type="Proteomes" id="UP001501183"/>
    </source>
</evidence>
<feature type="domain" description="Major facilitator superfamily (MFS) profile" evidence="8">
    <location>
        <begin position="28"/>
        <end position="487"/>
    </location>
</feature>
<dbReference type="Gene3D" id="1.20.1720.10">
    <property type="entry name" value="Multidrug resistance protein D"/>
    <property type="match status" value="1"/>
</dbReference>
<keyword evidence="10" id="KW-1185">Reference proteome</keyword>
<feature type="transmembrane region" description="Helical" evidence="7">
    <location>
        <begin position="464"/>
        <end position="482"/>
    </location>
</feature>
<dbReference type="Proteomes" id="UP001501183">
    <property type="component" value="Unassembled WGS sequence"/>
</dbReference>
<evidence type="ECO:0000256" key="7">
    <source>
        <dbReference type="SAM" id="Phobius"/>
    </source>
</evidence>
<keyword evidence="6 7" id="KW-0472">Membrane</keyword>
<gene>
    <name evidence="9" type="ORF">GCM10023094_04530</name>
</gene>
<feature type="transmembrane region" description="Helical" evidence="7">
    <location>
        <begin position="382"/>
        <end position="408"/>
    </location>
</feature>
<dbReference type="PANTHER" id="PTHR42718:SF39">
    <property type="entry name" value="ACTINORHODIN TRANSPORTER-RELATED"/>
    <property type="match status" value="1"/>
</dbReference>
<comment type="subcellular location">
    <subcellularLocation>
        <location evidence="1">Cell membrane</location>
        <topology evidence="1">Multi-pass membrane protein</topology>
    </subcellularLocation>
</comment>
<feature type="transmembrane region" description="Helical" evidence="7">
    <location>
        <begin position="243"/>
        <end position="264"/>
    </location>
</feature>
<name>A0ABP8NSL7_9NOCA</name>
<evidence type="ECO:0000313" key="9">
    <source>
        <dbReference type="EMBL" id="GAA4472419.1"/>
    </source>
</evidence>
<dbReference type="PROSITE" id="PS50850">
    <property type="entry name" value="MFS"/>
    <property type="match status" value="1"/>
</dbReference>
<evidence type="ECO:0000256" key="4">
    <source>
        <dbReference type="ARBA" id="ARBA00022692"/>
    </source>
</evidence>
<accession>A0ABP8NSL7</accession>
<comment type="caution">
    <text evidence="9">The sequence shown here is derived from an EMBL/GenBank/DDBJ whole genome shotgun (WGS) entry which is preliminary data.</text>
</comment>